<evidence type="ECO:0000313" key="2">
    <source>
        <dbReference type="Proteomes" id="UP001611450"/>
    </source>
</evidence>
<sequence>MPVFGPTHSGRSGFPKQSFCDFRGKICAVLAMDTGMKYAEALFVSPIQGC</sequence>
<organism evidence="1 2">
    <name type="scientific">Nocardia beijingensis</name>
    <dbReference type="NCBI Taxonomy" id="95162"/>
    <lineage>
        <taxon>Bacteria</taxon>
        <taxon>Bacillati</taxon>
        <taxon>Actinomycetota</taxon>
        <taxon>Actinomycetes</taxon>
        <taxon>Mycobacteriales</taxon>
        <taxon>Nocardiaceae</taxon>
        <taxon>Nocardia</taxon>
    </lineage>
</organism>
<dbReference type="RefSeq" id="WP_396948540.1">
    <property type="nucleotide sequence ID" value="NZ_JBIRXV010000009.1"/>
</dbReference>
<dbReference type="EMBL" id="JBIRXV010000009">
    <property type="protein sequence ID" value="MFI2324829.1"/>
    <property type="molecule type" value="Genomic_DNA"/>
</dbReference>
<name>A0ABW7WPB2_9NOCA</name>
<dbReference type="Proteomes" id="UP001611450">
    <property type="component" value="Unassembled WGS sequence"/>
</dbReference>
<evidence type="ECO:0000313" key="1">
    <source>
        <dbReference type="EMBL" id="MFI2324829.1"/>
    </source>
</evidence>
<gene>
    <name evidence="1" type="ORF">ACH47G_30450</name>
</gene>
<reference evidence="1 2" key="1">
    <citation type="submission" date="2024-10" db="EMBL/GenBank/DDBJ databases">
        <title>The Natural Products Discovery Center: Release of the First 8490 Sequenced Strains for Exploring Actinobacteria Biosynthetic Diversity.</title>
        <authorList>
            <person name="Kalkreuter E."/>
            <person name="Kautsar S.A."/>
            <person name="Yang D."/>
            <person name="Bader C.D."/>
            <person name="Teijaro C.N."/>
            <person name="Fluegel L."/>
            <person name="Davis C.M."/>
            <person name="Simpson J.R."/>
            <person name="Lauterbach L."/>
            <person name="Steele A.D."/>
            <person name="Gui C."/>
            <person name="Meng S."/>
            <person name="Li G."/>
            <person name="Viehrig K."/>
            <person name="Ye F."/>
            <person name="Su P."/>
            <person name="Kiefer A.F."/>
            <person name="Nichols A."/>
            <person name="Cepeda A.J."/>
            <person name="Yan W."/>
            <person name="Fan B."/>
            <person name="Jiang Y."/>
            <person name="Adhikari A."/>
            <person name="Zheng C.-J."/>
            <person name="Schuster L."/>
            <person name="Cowan T.M."/>
            <person name="Smanski M.J."/>
            <person name="Chevrette M.G."/>
            <person name="De Carvalho L.P.S."/>
            <person name="Shen B."/>
        </authorList>
    </citation>
    <scope>NUCLEOTIDE SEQUENCE [LARGE SCALE GENOMIC DNA]</scope>
    <source>
        <strain evidence="1 2">NPDC019626</strain>
    </source>
</reference>
<proteinExistence type="predicted"/>
<comment type="caution">
    <text evidence="1">The sequence shown here is derived from an EMBL/GenBank/DDBJ whole genome shotgun (WGS) entry which is preliminary data.</text>
</comment>
<accession>A0ABW7WPB2</accession>
<protein>
    <submittedName>
        <fullName evidence="1">Uncharacterized protein</fullName>
    </submittedName>
</protein>
<keyword evidence="2" id="KW-1185">Reference proteome</keyword>